<evidence type="ECO:0000256" key="4">
    <source>
        <dbReference type="ARBA" id="ARBA00022833"/>
    </source>
</evidence>
<keyword evidence="9" id="KW-1185">Reference proteome</keyword>
<evidence type="ECO:0000313" key="8">
    <source>
        <dbReference type="EMBL" id="MET3560053.1"/>
    </source>
</evidence>
<name>A0ABV2FNE0_9HYPH</name>
<protein>
    <submittedName>
        <fullName evidence="8">Ribonuclease J</fullName>
        <ecNumber evidence="8">3.1.-.-</ecNumber>
    </submittedName>
</protein>
<dbReference type="InterPro" id="IPR041636">
    <property type="entry name" value="RNase_J_C"/>
</dbReference>
<dbReference type="InterPro" id="IPR042173">
    <property type="entry name" value="RNase_J_2"/>
</dbReference>
<dbReference type="InterPro" id="IPR036866">
    <property type="entry name" value="RibonucZ/Hydroxyglut_hydro"/>
</dbReference>
<keyword evidence="4" id="KW-0862">Zinc</keyword>
<dbReference type="InterPro" id="IPR011108">
    <property type="entry name" value="RMMBL"/>
</dbReference>
<dbReference type="Proteomes" id="UP001549112">
    <property type="component" value="Unassembled WGS sequence"/>
</dbReference>
<dbReference type="SUPFAM" id="SSF56281">
    <property type="entry name" value="Metallo-hydrolase/oxidoreductase"/>
    <property type="match status" value="1"/>
</dbReference>
<evidence type="ECO:0000313" key="9">
    <source>
        <dbReference type="Proteomes" id="UP001549112"/>
    </source>
</evidence>
<dbReference type="Pfam" id="PF17770">
    <property type="entry name" value="RNase_J_C"/>
    <property type="match status" value="1"/>
</dbReference>
<dbReference type="Gene3D" id="3.60.15.10">
    <property type="entry name" value="Ribonuclease Z/Hydroxyacylglutathione hydrolase-like"/>
    <property type="match status" value="1"/>
</dbReference>
<dbReference type="Pfam" id="PF12706">
    <property type="entry name" value="Lactamase_B_2"/>
    <property type="match status" value="1"/>
</dbReference>
<dbReference type="CDD" id="cd07714">
    <property type="entry name" value="RNaseJ_MBL-fold"/>
    <property type="match status" value="1"/>
</dbReference>
<feature type="domain" description="Metallo-beta-lactamase" evidence="7">
    <location>
        <begin position="23"/>
        <end position="220"/>
    </location>
</feature>
<organism evidence="8 9">
    <name type="scientific">Bartonella japonica</name>
    <dbReference type="NCBI Taxonomy" id="357761"/>
    <lineage>
        <taxon>Bacteria</taxon>
        <taxon>Pseudomonadati</taxon>
        <taxon>Pseudomonadota</taxon>
        <taxon>Alphaproteobacteria</taxon>
        <taxon>Hyphomicrobiales</taxon>
        <taxon>Bartonellaceae</taxon>
        <taxon>Bartonella</taxon>
    </lineage>
</organism>
<dbReference type="Gene3D" id="3.10.20.580">
    <property type="match status" value="1"/>
</dbReference>
<dbReference type="Pfam" id="PF22505">
    <property type="entry name" value="RNase_J_b_CASP"/>
    <property type="match status" value="1"/>
</dbReference>
<evidence type="ECO:0000259" key="7">
    <source>
        <dbReference type="SMART" id="SM00849"/>
    </source>
</evidence>
<dbReference type="PANTHER" id="PTHR43694:SF1">
    <property type="entry name" value="RIBONUCLEASE J"/>
    <property type="match status" value="1"/>
</dbReference>
<dbReference type="Pfam" id="PF07521">
    <property type="entry name" value="RMMBL"/>
    <property type="match status" value="1"/>
</dbReference>
<evidence type="ECO:0000256" key="5">
    <source>
        <dbReference type="ARBA" id="ARBA00022839"/>
    </source>
</evidence>
<keyword evidence="2" id="KW-0479">Metal-binding</keyword>
<reference evidence="8 9" key="1">
    <citation type="submission" date="2024-06" db="EMBL/GenBank/DDBJ databases">
        <title>Genomic Encyclopedia of Type Strains, Phase IV (KMG-IV): sequencing the most valuable type-strain genomes for metagenomic binning, comparative biology and taxonomic classification.</title>
        <authorList>
            <person name="Goeker M."/>
        </authorList>
    </citation>
    <scope>NUCLEOTIDE SEQUENCE [LARGE SCALE GENOMIC DNA]</scope>
    <source>
        <strain evidence="8 9">DSM 23650</strain>
    </source>
</reference>
<dbReference type="RefSeq" id="WP_354186141.1">
    <property type="nucleotide sequence ID" value="NZ_JBEPLT010000005.1"/>
</dbReference>
<keyword evidence="6" id="KW-0694">RNA-binding</keyword>
<evidence type="ECO:0000256" key="3">
    <source>
        <dbReference type="ARBA" id="ARBA00022801"/>
    </source>
</evidence>
<sequence length="558" mass="61437">MVAANENEFVFLPLGGVGEIGMNLAAYRFGSENFCEWVLVDMGVSFAGAELPGVDLILPDIRFLESEKHNIRGLILTHAHEDHYGAVLDLWPKLKVPIYCTPFTAGLLESKKQSDFESYKIPLNIFQAGDCFQVGSFSVEAIAVNHSIPESVSLAITTSLGTVIHTGDWKIDQTPSLGDATDEKRFHTLGNKGVLALLCDSTNACRDGVTPSEQQVQTSFSEIFSKAEGRVVLATFASNVGRIRSIALAAESVGRKVLIVGRSLKRSIMVAEELGYMNDLAPFVTEDDYGYIRRKDLVLVVTGSQGEASAALAKLSRNEIRNIALSAGDTVIYSSRSIPGNEKAILEIQNRFIDKGLKVITNKDALVHVSGHPRRSELLQMYDWLKPQILVPVHGEAMHLTAQADLARQAGIKIVAEIRNGHMLRLAPGPVEVIDQAPVGRIYKDGCLIGDEDTLGIRERRKLSYAGHVAVSLHMNSKHELLNDIGLTTLGLPESNEKGESLKDILLDVIENTFYNIPRIKRKNNELIREATRRAVRAAVNEIWQKKPVCTVFLHRSK</sequence>
<comment type="caution">
    <text evidence="8">The sequence shown here is derived from an EMBL/GenBank/DDBJ whole genome shotgun (WGS) entry which is preliminary data.</text>
</comment>
<keyword evidence="5" id="KW-0269">Exonuclease</keyword>
<dbReference type="SMART" id="SM00849">
    <property type="entry name" value="Lactamase_B"/>
    <property type="match status" value="1"/>
</dbReference>
<evidence type="ECO:0000256" key="6">
    <source>
        <dbReference type="ARBA" id="ARBA00022884"/>
    </source>
</evidence>
<dbReference type="EMBL" id="JBEPLT010000005">
    <property type="protein sequence ID" value="MET3560053.1"/>
    <property type="molecule type" value="Genomic_DNA"/>
</dbReference>
<dbReference type="InterPro" id="IPR055132">
    <property type="entry name" value="RNase_J_b_CASP"/>
</dbReference>
<dbReference type="Gene3D" id="3.40.50.10710">
    <property type="entry name" value="Metallo-hydrolase/oxidoreductase"/>
    <property type="match status" value="1"/>
</dbReference>
<evidence type="ECO:0000256" key="2">
    <source>
        <dbReference type="ARBA" id="ARBA00022723"/>
    </source>
</evidence>
<dbReference type="PANTHER" id="PTHR43694">
    <property type="entry name" value="RIBONUCLEASE J"/>
    <property type="match status" value="1"/>
</dbReference>
<dbReference type="InterPro" id="IPR001279">
    <property type="entry name" value="Metallo-B-lactamas"/>
</dbReference>
<keyword evidence="3 8" id="KW-0378">Hydrolase</keyword>
<keyword evidence="1" id="KW-0540">Nuclease</keyword>
<evidence type="ECO:0000256" key="1">
    <source>
        <dbReference type="ARBA" id="ARBA00022722"/>
    </source>
</evidence>
<gene>
    <name evidence="8" type="ORF">ABID39_000740</name>
</gene>
<dbReference type="GO" id="GO:0016787">
    <property type="term" value="F:hydrolase activity"/>
    <property type="evidence" value="ECO:0007669"/>
    <property type="project" value="UniProtKB-KW"/>
</dbReference>
<proteinExistence type="predicted"/>
<dbReference type="EC" id="3.1.-.-" evidence="8"/>
<accession>A0ABV2FNE0</accession>